<dbReference type="RefSeq" id="WP_089284626.1">
    <property type="nucleotide sequence ID" value="NZ_FZOJ01000028.1"/>
</dbReference>
<gene>
    <name evidence="2" type="ORF">SAMN05446037_102833</name>
</gene>
<evidence type="ECO:0000313" key="3">
    <source>
        <dbReference type="Proteomes" id="UP000198304"/>
    </source>
</evidence>
<keyword evidence="1" id="KW-0812">Transmembrane</keyword>
<keyword evidence="1" id="KW-0472">Membrane</keyword>
<feature type="transmembrane region" description="Helical" evidence="1">
    <location>
        <begin position="12"/>
        <end position="32"/>
    </location>
</feature>
<keyword evidence="3" id="KW-1185">Reference proteome</keyword>
<reference evidence="2 3" key="1">
    <citation type="submission" date="2017-06" db="EMBL/GenBank/DDBJ databases">
        <authorList>
            <person name="Kim H.J."/>
            <person name="Triplett B.A."/>
        </authorList>
    </citation>
    <scope>NUCLEOTIDE SEQUENCE [LARGE SCALE GENOMIC DNA]</scope>
    <source>
        <strain evidence="2 3">SCA</strain>
    </source>
</reference>
<dbReference type="EMBL" id="FZOJ01000028">
    <property type="protein sequence ID" value="SNS93362.1"/>
    <property type="molecule type" value="Genomic_DNA"/>
</dbReference>
<dbReference type="OrthoDB" id="1910844at2"/>
<accession>A0A239IIX6</accession>
<evidence type="ECO:0000256" key="1">
    <source>
        <dbReference type="SAM" id="Phobius"/>
    </source>
</evidence>
<dbReference type="Proteomes" id="UP000198304">
    <property type="component" value="Unassembled WGS sequence"/>
</dbReference>
<proteinExistence type="predicted"/>
<evidence type="ECO:0000313" key="2">
    <source>
        <dbReference type="EMBL" id="SNS93362.1"/>
    </source>
</evidence>
<name>A0A239IIX6_9FIRM</name>
<sequence>MRGKKVPALSTILYILAGLLALYTLWAAFYSFDYISKMIAQNQLVIRGNEFEIVNFHMSNFAQYLLFAVILFTLGRILQMNLFGTVNTGNQVVSSEEISDDATDEDDFEDWFQHIDE</sequence>
<keyword evidence="1" id="KW-1133">Transmembrane helix</keyword>
<organism evidence="2 3">
    <name type="scientific">Anaerovirgula multivorans</name>
    <dbReference type="NCBI Taxonomy" id="312168"/>
    <lineage>
        <taxon>Bacteria</taxon>
        <taxon>Bacillati</taxon>
        <taxon>Bacillota</taxon>
        <taxon>Clostridia</taxon>
        <taxon>Peptostreptococcales</taxon>
        <taxon>Natronincolaceae</taxon>
        <taxon>Anaerovirgula</taxon>
    </lineage>
</organism>
<dbReference type="AlphaFoldDB" id="A0A239IIX6"/>
<feature type="transmembrane region" description="Helical" evidence="1">
    <location>
        <begin position="61"/>
        <end position="78"/>
    </location>
</feature>
<protein>
    <submittedName>
        <fullName evidence="2">Uncharacterized protein</fullName>
    </submittedName>
</protein>